<accession>A0A4Y6VC01</accession>
<name>A0A4Y6VC01_9PROT</name>
<sequence>MERENLELRQTSEILRGTSAYFCSVGTRPLLQTMTSFIDEQRQTYDIGSLCKLLPIAPPIYYARRFRQGVLSARV</sequence>
<dbReference type="AlphaFoldDB" id="A0A4Y6VC01"/>
<keyword evidence="1" id="KW-0614">Plasmid</keyword>
<dbReference type="OrthoDB" id="9803878at2"/>
<dbReference type="EMBL" id="CP032486">
    <property type="protein sequence ID" value="QDH26026.1"/>
    <property type="molecule type" value="Genomic_DNA"/>
</dbReference>
<evidence type="ECO:0000313" key="1">
    <source>
        <dbReference type="EMBL" id="QDH26026.1"/>
    </source>
</evidence>
<evidence type="ECO:0000313" key="2">
    <source>
        <dbReference type="Proteomes" id="UP000317214"/>
    </source>
</evidence>
<reference evidence="1 2" key="1">
    <citation type="submission" date="2018-09" db="EMBL/GenBank/DDBJ databases">
        <title>The complete genome sequence of Neokomagataea tanensis NBRC 106556(T).</title>
        <authorList>
            <person name="Chua K.-O."/>
            <person name="See-Too W.-S."/>
            <person name="Hong K.-W."/>
            <person name="Yin W.-F."/>
            <person name="Chan K.-G."/>
        </authorList>
    </citation>
    <scope>NUCLEOTIDE SEQUENCE [LARGE SCALE GENOMIC DNA]</scope>
    <source>
        <strain evidence="2">AH13 \ NBRC 106556</strain>
        <plasmid evidence="1 2">unnamed1</plasmid>
    </source>
</reference>
<dbReference type="KEGG" id="ntn:D5366_11400"/>
<keyword evidence="2" id="KW-1185">Reference proteome</keyword>
<gene>
    <name evidence="1" type="ORF">D5366_11400</name>
</gene>
<dbReference type="Proteomes" id="UP000317214">
    <property type="component" value="Plasmid unnamed1"/>
</dbReference>
<protein>
    <submittedName>
        <fullName evidence="1">Uncharacterized protein</fullName>
    </submittedName>
</protein>
<proteinExistence type="predicted"/>
<geneLocation type="plasmid" evidence="1">
    <name>unnamed1</name>
</geneLocation>
<organism evidence="1 2">
    <name type="scientific">Neokomagataea tanensis</name>
    <dbReference type="NCBI Taxonomy" id="661191"/>
    <lineage>
        <taxon>Bacteria</taxon>
        <taxon>Pseudomonadati</taxon>
        <taxon>Pseudomonadota</taxon>
        <taxon>Alphaproteobacteria</taxon>
        <taxon>Acetobacterales</taxon>
        <taxon>Acetobacteraceae</taxon>
        <taxon>Neokomagataea</taxon>
    </lineage>
</organism>